<gene>
    <name evidence="2" type="ORF">Tco_1005627</name>
</gene>
<name>A0ABQ5FGB0_9ASTR</name>
<reference evidence="2" key="1">
    <citation type="journal article" date="2022" name="Int. J. Mol. Sci.">
        <title>Draft Genome of Tanacetum Coccineum: Genomic Comparison of Closely Related Tanacetum-Family Plants.</title>
        <authorList>
            <person name="Yamashiro T."/>
            <person name="Shiraishi A."/>
            <person name="Nakayama K."/>
            <person name="Satake H."/>
        </authorList>
    </citation>
    <scope>NUCLEOTIDE SEQUENCE</scope>
</reference>
<dbReference type="Proteomes" id="UP001151760">
    <property type="component" value="Unassembled WGS sequence"/>
</dbReference>
<evidence type="ECO:0000313" key="3">
    <source>
        <dbReference type="Proteomes" id="UP001151760"/>
    </source>
</evidence>
<accession>A0ABQ5FGB0</accession>
<organism evidence="2 3">
    <name type="scientific">Tanacetum coccineum</name>
    <dbReference type="NCBI Taxonomy" id="301880"/>
    <lineage>
        <taxon>Eukaryota</taxon>
        <taxon>Viridiplantae</taxon>
        <taxon>Streptophyta</taxon>
        <taxon>Embryophyta</taxon>
        <taxon>Tracheophyta</taxon>
        <taxon>Spermatophyta</taxon>
        <taxon>Magnoliopsida</taxon>
        <taxon>eudicotyledons</taxon>
        <taxon>Gunneridae</taxon>
        <taxon>Pentapetalae</taxon>
        <taxon>asterids</taxon>
        <taxon>campanulids</taxon>
        <taxon>Asterales</taxon>
        <taxon>Asteraceae</taxon>
        <taxon>Asteroideae</taxon>
        <taxon>Anthemideae</taxon>
        <taxon>Anthemidinae</taxon>
        <taxon>Tanacetum</taxon>
    </lineage>
</organism>
<protein>
    <submittedName>
        <fullName evidence="2">Uncharacterized protein</fullName>
    </submittedName>
</protein>
<dbReference type="EMBL" id="BQNB010017345">
    <property type="protein sequence ID" value="GJT62094.1"/>
    <property type="molecule type" value="Genomic_DNA"/>
</dbReference>
<proteinExistence type="predicted"/>
<evidence type="ECO:0000313" key="2">
    <source>
        <dbReference type="EMBL" id="GJT62094.1"/>
    </source>
</evidence>
<keyword evidence="3" id="KW-1185">Reference proteome</keyword>
<feature type="compositionally biased region" description="Low complexity" evidence="1">
    <location>
        <begin position="15"/>
        <end position="24"/>
    </location>
</feature>
<feature type="compositionally biased region" description="Basic and acidic residues" evidence="1">
    <location>
        <begin position="1"/>
        <end position="14"/>
    </location>
</feature>
<reference evidence="2" key="2">
    <citation type="submission" date="2022-01" db="EMBL/GenBank/DDBJ databases">
        <authorList>
            <person name="Yamashiro T."/>
            <person name="Shiraishi A."/>
            <person name="Satake H."/>
            <person name="Nakayama K."/>
        </authorList>
    </citation>
    <scope>NUCLEOTIDE SEQUENCE</scope>
</reference>
<comment type="caution">
    <text evidence="2">The sequence shown here is derived from an EMBL/GenBank/DDBJ whole genome shotgun (WGS) entry which is preliminary data.</text>
</comment>
<sequence>MAPKNKDSRNKETTTRTAPIEETTSNALVSQCDGFGSSNSDTEELIKQVNDKWAALGYRGGKQVPTSLMIMKNDGGFACLW</sequence>
<evidence type="ECO:0000256" key="1">
    <source>
        <dbReference type="SAM" id="MobiDB-lite"/>
    </source>
</evidence>
<feature type="region of interest" description="Disordered" evidence="1">
    <location>
        <begin position="1"/>
        <end position="41"/>
    </location>
</feature>